<protein>
    <submittedName>
        <fullName evidence="3">Uncharacterized protein</fullName>
    </submittedName>
</protein>
<accession>A0AAN9BI23</accession>
<organism evidence="3 4">
    <name type="scientific">Littorina saxatilis</name>
    <dbReference type="NCBI Taxonomy" id="31220"/>
    <lineage>
        <taxon>Eukaryota</taxon>
        <taxon>Metazoa</taxon>
        <taxon>Spiralia</taxon>
        <taxon>Lophotrochozoa</taxon>
        <taxon>Mollusca</taxon>
        <taxon>Gastropoda</taxon>
        <taxon>Caenogastropoda</taxon>
        <taxon>Littorinimorpha</taxon>
        <taxon>Littorinoidea</taxon>
        <taxon>Littorinidae</taxon>
        <taxon>Littorina</taxon>
    </lineage>
</organism>
<keyword evidence="2" id="KW-0812">Transmembrane</keyword>
<proteinExistence type="predicted"/>
<feature type="compositionally biased region" description="Low complexity" evidence="1">
    <location>
        <begin position="270"/>
        <end position="282"/>
    </location>
</feature>
<keyword evidence="2" id="KW-0472">Membrane</keyword>
<feature type="transmembrane region" description="Helical" evidence="2">
    <location>
        <begin position="185"/>
        <end position="211"/>
    </location>
</feature>
<dbReference type="EMBL" id="JBAMIC010000007">
    <property type="protein sequence ID" value="KAK7105554.1"/>
    <property type="molecule type" value="Genomic_DNA"/>
</dbReference>
<name>A0AAN9BI23_9CAEN</name>
<keyword evidence="4" id="KW-1185">Reference proteome</keyword>
<evidence type="ECO:0000313" key="4">
    <source>
        <dbReference type="Proteomes" id="UP001374579"/>
    </source>
</evidence>
<dbReference type="Proteomes" id="UP001374579">
    <property type="component" value="Unassembled WGS sequence"/>
</dbReference>
<dbReference type="AlphaFoldDB" id="A0AAN9BI23"/>
<evidence type="ECO:0000256" key="1">
    <source>
        <dbReference type="SAM" id="MobiDB-lite"/>
    </source>
</evidence>
<sequence>MYATMEAVGEDVTCAYFQTSIEQPSESNVNVVFTVNNSCADGGGYLSSVKVQKGTVKFSQPVCHITFSNRSCISEIGCSCGNNSRVFYLRQKTYSLEDEDLQFIGRFGSGVTFRTTINLHLNRLKQHGSTSAWDLNSTRITTTLATIPVSSTESFAAGVTTVVPELHSTVTSPRVVTASERQYDIFVLGGVVGLILLIVAVLAICVGILFWKRGGLRRLPLPPVPHHARRQAAGPGVVFHVPPVGHNDCVQGHFYDEIPEDSHQSISENSPASVRSSPVSDSSMSDDCLHHIACPSSDSSLPEDYLNPVASAWEFVATIKEEDLTSSSSSEAVMYAEERITFKKKTTAKVTTSPV</sequence>
<comment type="caution">
    <text evidence="3">The sequence shown here is derived from an EMBL/GenBank/DDBJ whole genome shotgun (WGS) entry which is preliminary data.</text>
</comment>
<evidence type="ECO:0000313" key="3">
    <source>
        <dbReference type="EMBL" id="KAK7105554.1"/>
    </source>
</evidence>
<gene>
    <name evidence="3" type="ORF">V1264_016919</name>
</gene>
<reference evidence="3 4" key="1">
    <citation type="submission" date="2024-02" db="EMBL/GenBank/DDBJ databases">
        <title>Chromosome-scale genome assembly of the rough periwinkle Littorina saxatilis.</title>
        <authorList>
            <person name="De Jode A."/>
            <person name="Faria R."/>
            <person name="Formenti G."/>
            <person name="Sims Y."/>
            <person name="Smith T.P."/>
            <person name="Tracey A."/>
            <person name="Wood J.M.D."/>
            <person name="Zagrodzka Z.B."/>
            <person name="Johannesson K."/>
            <person name="Butlin R.K."/>
            <person name="Leder E.H."/>
        </authorList>
    </citation>
    <scope>NUCLEOTIDE SEQUENCE [LARGE SCALE GENOMIC DNA]</scope>
    <source>
        <strain evidence="3">Snail1</strain>
        <tissue evidence="3">Muscle</tissue>
    </source>
</reference>
<keyword evidence="2" id="KW-1133">Transmembrane helix</keyword>
<evidence type="ECO:0000256" key="2">
    <source>
        <dbReference type="SAM" id="Phobius"/>
    </source>
</evidence>
<feature type="region of interest" description="Disordered" evidence="1">
    <location>
        <begin position="260"/>
        <end position="282"/>
    </location>
</feature>